<keyword evidence="7" id="KW-0732">Signal</keyword>
<keyword evidence="5" id="KW-0862">Zinc</keyword>
<protein>
    <submittedName>
        <fullName evidence="9">M48 family metalloprotease</fullName>
        <ecNumber evidence="9">3.4.24.-</ecNumber>
    </submittedName>
</protein>
<keyword evidence="10" id="KW-1185">Reference proteome</keyword>
<dbReference type="PANTHER" id="PTHR22726">
    <property type="entry name" value="METALLOENDOPEPTIDASE OMA1"/>
    <property type="match status" value="1"/>
</dbReference>
<evidence type="ECO:0000256" key="3">
    <source>
        <dbReference type="ARBA" id="ARBA00022723"/>
    </source>
</evidence>
<evidence type="ECO:0000313" key="9">
    <source>
        <dbReference type="EMBL" id="MDN5213861.1"/>
    </source>
</evidence>
<comment type="caution">
    <text evidence="9">The sequence shown here is derived from an EMBL/GenBank/DDBJ whole genome shotgun (WGS) entry which is preliminary data.</text>
</comment>
<evidence type="ECO:0000256" key="5">
    <source>
        <dbReference type="ARBA" id="ARBA00022833"/>
    </source>
</evidence>
<dbReference type="RefSeq" id="WP_346759201.1">
    <property type="nucleotide sequence ID" value="NZ_JAUJEB010000004.1"/>
</dbReference>
<accession>A0ABT8LBX1</accession>
<keyword evidence="2" id="KW-0645">Protease</keyword>
<sequence>MKTKSFMASAVGAVILLLINACAVNPVTGKRDLMLISEERELAMGKESDPGVISYFGLYDDQKLQDFINTKGKEMAAISHRSHLDFKFRILDSPVINAFAVPGGYVYFTRGILAHFNNEAEFAGVLGHEIGHVTARHSARQQSKQMIYQGLYTVGMVASKEFRTFSDVASQSLGLLFLKFSREHETESDRLGVEYSTRVGYDAKEMANFFGTLDRMRKQSGAEPVPDFLSTHPNPVDRFQNVGRLASEWKTKLNATNLKVNRNQYLNMIDGLVFGEDPRQGFFENDVFYHPVLKFQFPVPTQWKTVNTPQQVQLAPDNGKAAIMFSLAQEKTLQEALAAVIKLDSIKVIEKKEVKVNGLPAMTMVADQSTTIRFLTYLIQHGKYIYKFHGISSQQDYSSYAPVFVNTMKNFKPLTDPAKLNVKPDRVRVVSVKSNSTAEQAFKSYKVKKDMMETTALLNSMKLTDKVNKGSLIKIVRK</sequence>
<dbReference type="EC" id="3.4.24.-" evidence="9"/>
<evidence type="ECO:0000256" key="7">
    <source>
        <dbReference type="SAM" id="SignalP"/>
    </source>
</evidence>
<evidence type="ECO:0000256" key="1">
    <source>
        <dbReference type="ARBA" id="ARBA00001947"/>
    </source>
</evidence>
<dbReference type="Gene3D" id="3.40.1000.10">
    <property type="entry name" value="Mog1/PsbP, alpha/beta/alpha sandwich"/>
    <property type="match status" value="1"/>
</dbReference>
<evidence type="ECO:0000256" key="4">
    <source>
        <dbReference type="ARBA" id="ARBA00022801"/>
    </source>
</evidence>
<dbReference type="Pfam" id="PF01435">
    <property type="entry name" value="Peptidase_M48"/>
    <property type="match status" value="1"/>
</dbReference>
<organism evidence="9 10">
    <name type="scientific">Agaribacillus aureus</name>
    <dbReference type="NCBI Taxonomy" id="3051825"/>
    <lineage>
        <taxon>Bacteria</taxon>
        <taxon>Pseudomonadati</taxon>
        <taxon>Bacteroidota</taxon>
        <taxon>Cytophagia</taxon>
        <taxon>Cytophagales</taxon>
        <taxon>Splendidivirgaceae</taxon>
        <taxon>Agaribacillus</taxon>
    </lineage>
</organism>
<evidence type="ECO:0000313" key="10">
    <source>
        <dbReference type="Proteomes" id="UP001172083"/>
    </source>
</evidence>
<feature type="domain" description="Peptidase M48" evidence="8">
    <location>
        <begin position="68"/>
        <end position="242"/>
    </location>
</feature>
<gene>
    <name evidence="9" type="ORF">QQ020_17435</name>
</gene>
<evidence type="ECO:0000256" key="6">
    <source>
        <dbReference type="ARBA" id="ARBA00023049"/>
    </source>
</evidence>
<feature type="chain" id="PRO_5046234261" evidence="7">
    <location>
        <begin position="24"/>
        <end position="478"/>
    </location>
</feature>
<dbReference type="InterPro" id="IPR001915">
    <property type="entry name" value="Peptidase_M48"/>
</dbReference>
<dbReference type="CDD" id="cd07333">
    <property type="entry name" value="M48C_bepA_like"/>
    <property type="match status" value="1"/>
</dbReference>
<feature type="signal peptide" evidence="7">
    <location>
        <begin position="1"/>
        <end position="23"/>
    </location>
</feature>
<keyword evidence="3" id="KW-0479">Metal-binding</keyword>
<proteinExistence type="predicted"/>
<evidence type="ECO:0000256" key="2">
    <source>
        <dbReference type="ARBA" id="ARBA00022670"/>
    </source>
</evidence>
<dbReference type="InterPro" id="IPR051156">
    <property type="entry name" value="Mito/Outer_Membr_Metalloprot"/>
</dbReference>
<dbReference type="Proteomes" id="UP001172083">
    <property type="component" value="Unassembled WGS sequence"/>
</dbReference>
<dbReference type="GO" id="GO:0008237">
    <property type="term" value="F:metallopeptidase activity"/>
    <property type="evidence" value="ECO:0007669"/>
    <property type="project" value="UniProtKB-KW"/>
</dbReference>
<comment type="cofactor">
    <cofactor evidence="1">
        <name>Zn(2+)</name>
        <dbReference type="ChEBI" id="CHEBI:29105"/>
    </cofactor>
</comment>
<dbReference type="Gene3D" id="3.30.2010.10">
    <property type="entry name" value="Metalloproteases ('zincins'), catalytic domain"/>
    <property type="match status" value="1"/>
</dbReference>
<evidence type="ECO:0000259" key="8">
    <source>
        <dbReference type="Pfam" id="PF01435"/>
    </source>
</evidence>
<name>A0ABT8LBX1_9BACT</name>
<keyword evidence="6 9" id="KW-0482">Metalloprotease</keyword>
<reference evidence="9" key="1">
    <citation type="submission" date="2023-06" db="EMBL/GenBank/DDBJ databases">
        <title>Genomic of Agaribacillus aureum.</title>
        <authorList>
            <person name="Wang G."/>
        </authorList>
    </citation>
    <scope>NUCLEOTIDE SEQUENCE</scope>
    <source>
        <strain evidence="9">BMA12</strain>
    </source>
</reference>
<dbReference type="PANTHER" id="PTHR22726:SF1">
    <property type="entry name" value="METALLOENDOPEPTIDASE OMA1, MITOCHONDRIAL"/>
    <property type="match status" value="1"/>
</dbReference>
<dbReference type="EMBL" id="JAUJEB010000004">
    <property type="protein sequence ID" value="MDN5213861.1"/>
    <property type="molecule type" value="Genomic_DNA"/>
</dbReference>
<keyword evidence="4 9" id="KW-0378">Hydrolase</keyword>